<keyword evidence="3" id="KW-0812">Transmembrane</keyword>
<accession>A0A1M6Q504</accession>
<reference evidence="5" key="1">
    <citation type="submission" date="2016-11" db="EMBL/GenBank/DDBJ databases">
        <authorList>
            <person name="Varghese N."/>
            <person name="Submissions S."/>
        </authorList>
    </citation>
    <scope>NUCLEOTIDE SEQUENCE [LARGE SCALE GENOMIC DNA]</scope>
    <source>
        <strain evidence="5">DSM 14826</strain>
    </source>
</reference>
<dbReference type="InterPro" id="IPR004995">
    <property type="entry name" value="Spore_Ger"/>
</dbReference>
<dbReference type="Proteomes" id="UP000243547">
    <property type="component" value="Unassembled WGS sequence"/>
</dbReference>
<evidence type="ECO:0000313" key="5">
    <source>
        <dbReference type="Proteomes" id="UP000243547"/>
    </source>
</evidence>
<dbReference type="InterPro" id="IPR050768">
    <property type="entry name" value="UPF0353/GerABKA_families"/>
</dbReference>
<proteinExistence type="inferred from homology"/>
<dbReference type="PANTHER" id="PTHR22550">
    <property type="entry name" value="SPORE GERMINATION PROTEIN"/>
    <property type="match status" value="1"/>
</dbReference>
<dbReference type="Pfam" id="PF03323">
    <property type="entry name" value="GerA"/>
    <property type="match status" value="1"/>
</dbReference>
<gene>
    <name evidence="4" type="ORF">SAMN02745227_01650</name>
</gene>
<feature type="transmembrane region" description="Helical" evidence="3">
    <location>
        <begin position="412"/>
        <end position="436"/>
    </location>
</feature>
<dbReference type="STRING" id="1120989.SAMN02745227_01650"/>
<dbReference type="PANTHER" id="PTHR22550:SF5">
    <property type="entry name" value="LEUCINE ZIPPER PROTEIN 4"/>
    <property type="match status" value="1"/>
</dbReference>
<dbReference type="AlphaFoldDB" id="A0A1M6Q504"/>
<keyword evidence="3" id="KW-1133">Transmembrane helix</keyword>
<evidence type="ECO:0000256" key="1">
    <source>
        <dbReference type="ARBA" id="ARBA00005278"/>
    </source>
</evidence>
<keyword evidence="2 3" id="KW-0472">Membrane</keyword>
<evidence type="ECO:0000256" key="2">
    <source>
        <dbReference type="ARBA" id="ARBA00023136"/>
    </source>
</evidence>
<dbReference type="RefSeq" id="WP_072907841.1">
    <property type="nucleotide sequence ID" value="NZ_FRAI01000018.1"/>
</dbReference>
<protein>
    <submittedName>
        <fullName evidence="4">Spore germination protein KA</fullName>
    </submittedName>
</protein>
<evidence type="ECO:0000256" key="3">
    <source>
        <dbReference type="SAM" id="Phobius"/>
    </source>
</evidence>
<sequence>MKKPIKLKGLNKLDNKIKDIEKITEEELKGIDLENDLEKNIQRIDAIFQRCDDLSKRDLNVGGRKKGILYFLNGITDQKSIVNYIINPIMKHEGIVEDPSQSLDKYLEDCLLVNHSVEKVFNLYQGVTGILQGKALLLLDGYNTGYVFEVREYPGRDVQEPITQTLVRGPREGFTENLIDNLALIRKRVKTPDLKIERFELGHLTKTSVAIAYIENLIDPKVLEEVKVRLTAIEIDAVIDSSAIEQLIEDSSFSPFPQIGNTERPDAVAASLIEGRVCIVVDGSPFVLIVPQVLVDMLHITEDYYERFYFSTAIRLLRYLAFALSLLGPSLYVAITTFHHEMIPTKLLVSIAAARQGVPFPAVLEALMMEIAFEALREAGVRLPKPVGQAVSIVGALVIGEAAVQAGLVSQIMVIVVAGTGIASFTVPAFNIGIAIRLLKIPILLLSSVLGLFGVSIAVIAISIHLSTLRSFGVPYLSPIAPLTLQDNKDVLLRGPIWWINQRPTYIVKNNVVKLKGSKAMKPHKPKAEEGNNEG</sequence>
<feature type="transmembrane region" description="Helical" evidence="3">
    <location>
        <begin position="316"/>
        <end position="335"/>
    </location>
</feature>
<evidence type="ECO:0000313" key="4">
    <source>
        <dbReference type="EMBL" id="SHK15334.1"/>
    </source>
</evidence>
<comment type="similarity">
    <text evidence="1">Belongs to the GerABKA family.</text>
</comment>
<name>A0A1M6Q504_9FIRM</name>
<organism evidence="4 5">
    <name type="scientific">Anaerobranca californiensis DSM 14826</name>
    <dbReference type="NCBI Taxonomy" id="1120989"/>
    <lineage>
        <taxon>Bacteria</taxon>
        <taxon>Bacillati</taxon>
        <taxon>Bacillota</taxon>
        <taxon>Clostridia</taxon>
        <taxon>Eubacteriales</taxon>
        <taxon>Proteinivoracaceae</taxon>
        <taxon>Anaerobranca</taxon>
    </lineage>
</organism>
<dbReference type="GO" id="GO:0009847">
    <property type="term" value="P:spore germination"/>
    <property type="evidence" value="ECO:0007669"/>
    <property type="project" value="InterPro"/>
</dbReference>
<feature type="transmembrane region" description="Helical" evidence="3">
    <location>
        <begin position="443"/>
        <end position="466"/>
    </location>
</feature>
<dbReference type="EMBL" id="FRAI01000018">
    <property type="protein sequence ID" value="SHK15334.1"/>
    <property type="molecule type" value="Genomic_DNA"/>
</dbReference>
<dbReference type="PIRSF" id="PIRSF005690">
    <property type="entry name" value="GerBA"/>
    <property type="match status" value="1"/>
</dbReference>
<dbReference type="GO" id="GO:0016020">
    <property type="term" value="C:membrane"/>
    <property type="evidence" value="ECO:0007669"/>
    <property type="project" value="InterPro"/>
</dbReference>
<keyword evidence="5" id="KW-1185">Reference proteome</keyword>
<dbReference type="OrthoDB" id="9772630at2"/>